<comment type="catalytic activity">
    <reaction evidence="1 3">
        <text>Thiol-dependent hydrolysis of ester, thioester, amide, peptide and isopeptide bonds formed by the C-terminal Gly of ubiquitin (a 76-residue protein attached to proteins as an intracellular targeting signal).</text>
        <dbReference type="EC" id="3.4.19.12"/>
    </reaction>
</comment>
<gene>
    <name evidence="4" type="ORF">SMRZ_LOCUS12872</name>
</gene>
<evidence type="ECO:0000256" key="2">
    <source>
        <dbReference type="ARBA" id="ARBA00022801"/>
    </source>
</evidence>
<dbReference type="GO" id="GO:0005829">
    <property type="term" value="C:cytosol"/>
    <property type="evidence" value="ECO:0007669"/>
    <property type="project" value="TreeGrafter"/>
</dbReference>
<dbReference type="GO" id="GO:0016579">
    <property type="term" value="P:protein deubiquitination"/>
    <property type="evidence" value="ECO:0007669"/>
    <property type="project" value="TreeGrafter"/>
</dbReference>
<name>A0A183M9Z7_9TREM</name>
<sequence>MNMQIPLRSGDMLTVDVTEEKPANINSQTVKHQPHEHEIITNKQSESHIVRLSAPSDNSCLFTSVLFCMNNEDNHLKIGTEVVTNIAEVSNLRELISGIVLSDPAKYSEAFLGMSNEQYSLQIRQVSK</sequence>
<dbReference type="GO" id="GO:0004843">
    <property type="term" value="F:cysteine-type deubiquitinase activity"/>
    <property type="evidence" value="ECO:0007669"/>
    <property type="project" value="UniProtKB-UniRule"/>
</dbReference>
<keyword evidence="2 3" id="KW-0378">Hydrolase</keyword>
<keyword evidence="5" id="KW-1185">Reference proteome</keyword>
<dbReference type="GO" id="GO:0036503">
    <property type="term" value="P:ERAD pathway"/>
    <property type="evidence" value="ECO:0007669"/>
    <property type="project" value="TreeGrafter"/>
</dbReference>
<dbReference type="Gene3D" id="3.90.70.80">
    <property type="match status" value="1"/>
</dbReference>
<proteinExistence type="predicted"/>
<comment type="subcellular location">
    <subcellularLocation>
        <location evidence="3">Cytoplasm</location>
    </subcellularLocation>
</comment>
<keyword evidence="3" id="KW-0788">Thiol protease</keyword>
<keyword evidence="3" id="KW-0833">Ubl conjugation pathway</keyword>
<evidence type="ECO:0000313" key="4">
    <source>
        <dbReference type="EMBL" id="VDP02618.1"/>
    </source>
</evidence>
<dbReference type="Proteomes" id="UP000277204">
    <property type="component" value="Unassembled WGS sequence"/>
</dbReference>
<protein>
    <recommendedName>
        <fullName evidence="3">Ubiquitin thioesterase OTU</fullName>
        <ecNumber evidence="3">3.4.19.12</ecNumber>
    </recommendedName>
</protein>
<reference evidence="4 5" key="1">
    <citation type="submission" date="2018-11" db="EMBL/GenBank/DDBJ databases">
        <authorList>
            <consortium name="Pathogen Informatics"/>
        </authorList>
    </citation>
    <scope>NUCLEOTIDE SEQUENCE [LARGE SCALE GENOMIC DNA]</scope>
    <source>
        <strain evidence="4 5">Zambia</strain>
    </source>
</reference>
<comment type="function">
    <text evidence="3">Hydrolase that can remove conjugated ubiquitin from proteins and may therefore play an important regulatory role at the level of protein turnover by preventing degradation.</text>
</comment>
<evidence type="ECO:0000256" key="1">
    <source>
        <dbReference type="ARBA" id="ARBA00000707"/>
    </source>
</evidence>
<dbReference type="PANTHER" id="PTHR13312:SF0">
    <property type="entry name" value="UBIQUITIN THIOESTERASE OTU1"/>
    <property type="match status" value="1"/>
</dbReference>
<dbReference type="GO" id="GO:0030968">
    <property type="term" value="P:endoplasmic reticulum unfolded protein response"/>
    <property type="evidence" value="ECO:0007669"/>
    <property type="project" value="TreeGrafter"/>
</dbReference>
<dbReference type="AlphaFoldDB" id="A0A183M9Z7"/>
<organism evidence="4 5">
    <name type="scientific">Schistosoma margrebowiei</name>
    <dbReference type="NCBI Taxonomy" id="48269"/>
    <lineage>
        <taxon>Eukaryota</taxon>
        <taxon>Metazoa</taxon>
        <taxon>Spiralia</taxon>
        <taxon>Lophotrochozoa</taxon>
        <taxon>Platyhelminthes</taxon>
        <taxon>Trematoda</taxon>
        <taxon>Digenea</taxon>
        <taxon>Strigeidida</taxon>
        <taxon>Schistosomatoidea</taxon>
        <taxon>Schistosomatidae</taxon>
        <taxon>Schistosoma</taxon>
    </lineage>
</organism>
<dbReference type="GO" id="GO:0005634">
    <property type="term" value="C:nucleus"/>
    <property type="evidence" value="ECO:0007669"/>
    <property type="project" value="TreeGrafter"/>
</dbReference>
<dbReference type="EC" id="3.4.19.12" evidence="3"/>
<dbReference type="STRING" id="48269.A0A183M9Z7"/>
<accession>A0A183M9Z7</accession>
<keyword evidence="3" id="KW-0963">Cytoplasm</keyword>
<dbReference type="EMBL" id="UZAI01008649">
    <property type="protein sequence ID" value="VDP02618.1"/>
    <property type="molecule type" value="Genomic_DNA"/>
</dbReference>
<keyword evidence="3" id="KW-0645">Protease</keyword>
<evidence type="ECO:0000256" key="3">
    <source>
        <dbReference type="RuleBase" id="RU367104"/>
    </source>
</evidence>
<evidence type="ECO:0000313" key="5">
    <source>
        <dbReference type="Proteomes" id="UP000277204"/>
    </source>
</evidence>
<dbReference type="PANTHER" id="PTHR13312">
    <property type="entry name" value="HIV-INDUCED PROTEIN-7-LIKE PROTEASE"/>
    <property type="match status" value="1"/>
</dbReference>